<feature type="compositionally biased region" description="Basic and acidic residues" evidence="6">
    <location>
        <begin position="1"/>
        <end position="10"/>
    </location>
</feature>
<gene>
    <name evidence="8" type="ORF">ADUPG1_008155</name>
</gene>
<feature type="zinc finger region" description="C3H1-type" evidence="5">
    <location>
        <begin position="90"/>
        <end position="111"/>
    </location>
</feature>
<keyword evidence="3 5" id="KW-0863">Zinc-finger</keyword>
<evidence type="ECO:0000256" key="4">
    <source>
        <dbReference type="ARBA" id="ARBA00022833"/>
    </source>
</evidence>
<dbReference type="SUPFAM" id="SSF90229">
    <property type="entry name" value="CCCH zinc finger"/>
    <property type="match status" value="1"/>
</dbReference>
<feature type="zinc finger region" description="C3H1-type" evidence="5">
    <location>
        <begin position="41"/>
        <end position="68"/>
    </location>
</feature>
<evidence type="ECO:0000256" key="6">
    <source>
        <dbReference type="SAM" id="MobiDB-lite"/>
    </source>
</evidence>
<evidence type="ECO:0000256" key="3">
    <source>
        <dbReference type="ARBA" id="ARBA00022771"/>
    </source>
</evidence>
<evidence type="ECO:0000313" key="9">
    <source>
        <dbReference type="Proteomes" id="UP001057375"/>
    </source>
</evidence>
<dbReference type="SMART" id="SM00356">
    <property type="entry name" value="ZnF_C3H1"/>
    <property type="match status" value="2"/>
</dbReference>
<sequence>MSKESSKELSKTQSTSPPSKHHSTPNLLKPPRKSLTSGRMGESDNVCREFLRGQCHRGRQCHFHHPSPAEMIVFSEFYKPIILSLGLYSVCKDHLNRKCSRDNCKYLHPAPFILDFCDTRTLAQAVHEDSKRVRMECGLFYSGGSKTKVKPCRPTAGSSQRIIPSKSSSSTSTQAQDDPDLPRIYTSPSSSPSQDRTDFQK</sequence>
<dbReference type="Pfam" id="PF00642">
    <property type="entry name" value="zf-CCCH"/>
    <property type="match status" value="1"/>
</dbReference>
<feature type="region of interest" description="Disordered" evidence="6">
    <location>
        <begin position="1"/>
        <end position="41"/>
    </location>
</feature>
<dbReference type="Pfam" id="PF22628">
    <property type="entry name" value="zf-CCCH_10"/>
    <property type="match status" value="1"/>
</dbReference>
<keyword evidence="9" id="KW-1185">Reference proteome</keyword>
<dbReference type="Proteomes" id="UP001057375">
    <property type="component" value="Unassembled WGS sequence"/>
</dbReference>
<name>A0ABQ5KQZ3_9EUKA</name>
<dbReference type="EMBL" id="BQXS01010881">
    <property type="protein sequence ID" value="GKT34887.1"/>
    <property type="molecule type" value="Genomic_DNA"/>
</dbReference>
<keyword evidence="1 5" id="KW-0479">Metal-binding</keyword>
<dbReference type="PROSITE" id="PS50103">
    <property type="entry name" value="ZF_C3H1"/>
    <property type="match status" value="2"/>
</dbReference>
<evidence type="ECO:0000256" key="5">
    <source>
        <dbReference type="PROSITE-ProRule" id="PRU00723"/>
    </source>
</evidence>
<keyword evidence="4 5" id="KW-0862">Zinc</keyword>
<comment type="caution">
    <text evidence="8">The sequence shown here is derived from an EMBL/GenBank/DDBJ whole genome shotgun (WGS) entry which is preliminary data.</text>
</comment>
<dbReference type="PANTHER" id="PTHR12675">
    <property type="entry name" value="MUSCLEBLIND-LIKE PROTEIN"/>
    <property type="match status" value="1"/>
</dbReference>
<protein>
    <recommendedName>
        <fullName evidence="7">C3H1-type domain-containing protein</fullName>
    </recommendedName>
</protein>
<keyword evidence="2" id="KW-0677">Repeat</keyword>
<dbReference type="Gene3D" id="3.30.1370.210">
    <property type="match status" value="1"/>
</dbReference>
<accession>A0ABQ5KQZ3</accession>
<evidence type="ECO:0000259" key="7">
    <source>
        <dbReference type="PROSITE" id="PS50103"/>
    </source>
</evidence>
<feature type="domain" description="C3H1-type" evidence="7">
    <location>
        <begin position="90"/>
        <end position="111"/>
    </location>
</feature>
<organism evidence="8 9">
    <name type="scientific">Aduncisulcus paluster</name>
    <dbReference type="NCBI Taxonomy" id="2918883"/>
    <lineage>
        <taxon>Eukaryota</taxon>
        <taxon>Metamonada</taxon>
        <taxon>Carpediemonas-like organisms</taxon>
        <taxon>Aduncisulcus</taxon>
    </lineage>
</organism>
<dbReference type="InterPro" id="IPR000571">
    <property type="entry name" value="Znf_CCCH"/>
</dbReference>
<feature type="compositionally biased region" description="Low complexity" evidence="6">
    <location>
        <begin position="158"/>
        <end position="174"/>
    </location>
</feature>
<feature type="domain" description="C3H1-type" evidence="7">
    <location>
        <begin position="41"/>
        <end position="68"/>
    </location>
</feature>
<evidence type="ECO:0000256" key="1">
    <source>
        <dbReference type="ARBA" id="ARBA00022723"/>
    </source>
</evidence>
<evidence type="ECO:0000313" key="8">
    <source>
        <dbReference type="EMBL" id="GKT34887.1"/>
    </source>
</evidence>
<reference evidence="8" key="1">
    <citation type="submission" date="2022-03" db="EMBL/GenBank/DDBJ databases">
        <title>Draft genome sequence of Aduncisulcus paluster, a free-living microaerophilic Fornicata.</title>
        <authorList>
            <person name="Yuyama I."/>
            <person name="Kume K."/>
            <person name="Tamura T."/>
            <person name="Inagaki Y."/>
            <person name="Hashimoto T."/>
        </authorList>
    </citation>
    <scope>NUCLEOTIDE SEQUENCE</scope>
    <source>
        <strain evidence="8">NY0171</strain>
    </source>
</reference>
<dbReference type="InterPro" id="IPR036855">
    <property type="entry name" value="Znf_CCCH_sf"/>
</dbReference>
<dbReference type="PANTHER" id="PTHR12675:SF6">
    <property type="entry name" value="ZINC FINGER CCCH DOMAIN-CONTAINING PROTEIN 10"/>
    <property type="match status" value="1"/>
</dbReference>
<feature type="region of interest" description="Disordered" evidence="6">
    <location>
        <begin position="147"/>
        <end position="201"/>
    </location>
</feature>
<dbReference type="InterPro" id="IPR054429">
    <property type="entry name" value="Znf-CCCH_Muscleblind-like"/>
</dbReference>
<proteinExistence type="predicted"/>
<evidence type="ECO:0000256" key="2">
    <source>
        <dbReference type="ARBA" id="ARBA00022737"/>
    </source>
</evidence>